<proteinExistence type="inferred from homology"/>
<keyword evidence="1" id="KW-0813">Transport</keyword>
<comment type="subcellular location">
    <subcellularLocation>
        <location evidence="1">Cell outer membrane</location>
        <topology evidence="1">Multi-pass membrane protein</topology>
    </subcellularLocation>
</comment>
<dbReference type="PANTHER" id="PTHR40094:SF1">
    <property type="entry name" value="UBIQUITIN DOMAIN-CONTAINING PROTEIN"/>
    <property type="match status" value="1"/>
</dbReference>
<protein>
    <recommendedName>
        <fullName evidence="2">Alpha-2-macroglobulin domain-containing protein</fullName>
    </recommendedName>
</protein>
<evidence type="ECO:0000313" key="3">
    <source>
        <dbReference type="EMBL" id="GGI48984.1"/>
    </source>
</evidence>
<dbReference type="Gene3D" id="2.170.130.10">
    <property type="entry name" value="TonB-dependent receptor, plug domain"/>
    <property type="match status" value="1"/>
</dbReference>
<dbReference type="Pfam" id="PF17973">
    <property type="entry name" value="bMG10"/>
    <property type="match status" value="1"/>
</dbReference>
<comment type="similarity">
    <text evidence="1">Belongs to the TonB-dependent receptor family.</text>
</comment>
<dbReference type="InterPro" id="IPR037066">
    <property type="entry name" value="Plug_dom_sf"/>
</dbReference>
<dbReference type="Pfam" id="PF07715">
    <property type="entry name" value="Plug"/>
    <property type="match status" value="1"/>
</dbReference>
<dbReference type="RefSeq" id="WP_188412947.1">
    <property type="nucleotide sequence ID" value="NZ_BMDO01000001.1"/>
</dbReference>
<organism evidence="3 4">
    <name type="scientific">Mucilaginibacter galii</name>
    <dbReference type="NCBI Taxonomy" id="2005073"/>
    <lineage>
        <taxon>Bacteria</taxon>
        <taxon>Pseudomonadati</taxon>
        <taxon>Bacteroidota</taxon>
        <taxon>Sphingobacteriia</taxon>
        <taxon>Sphingobacteriales</taxon>
        <taxon>Sphingobacteriaceae</taxon>
        <taxon>Mucilaginibacter</taxon>
    </lineage>
</organism>
<evidence type="ECO:0000313" key="4">
    <source>
        <dbReference type="Proteomes" id="UP000662074"/>
    </source>
</evidence>
<dbReference type="InterPro" id="IPR008930">
    <property type="entry name" value="Terpenoid_cyclase/PrenylTrfase"/>
</dbReference>
<reference evidence="3" key="1">
    <citation type="journal article" date="2014" name="Int. J. Syst. Evol. Microbiol.">
        <title>Complete genome sequence of Corynebacterium casei LMG S-19264T (=DSM 44701T), isolated from a smear-ripened cheese.</title>
        <authorList>
            <consortium name="US DOE Joint Genome Institute (JGI-PGF)"/>
            <person name="Walter F."/>
            <person name="Albersmeier A."/>
            <person name="Kalinowski J."/>
            <person name="Ruckert C."/>
        </authorList>
    </citation>
    <scope>NUCLEOTIDE SEQUENCE</scope>
    <source>
        <strain evidence="3">CCM 8711</strain>
    </source>
</reference>
<dbReference type="Gene3D" id="2.60.40.1930">
    <property type="match status" value="1"/>
</dbReference>
<reference evidence="3" key="2">
    <citation type="submission" date="2020-09" db="EMBL/GenBank/DDBJ databases">
        <authorList>
            <person name="Sun Q."/>
            <person name="Sedlacek I."/>
        </authorList>
    </citation>
    <scope>NUCLEOTIDE SEQUENCE</scope>
    <source>
        <strain evidence="3">CCM 8711</strain>
    </source>
</reference>
<dbReference type="SUPFAM" id="SSF49464">
    <property type="entry name" value="Carboxypeptidase regulatory domain-like"/>
    <property type="match status" value="1"/>
</dbReference>
<dbReference type="Proteomes" id="UP000662074">
    <property type="component" value="Unassembled WGS sequence"/>
</dbReference>
<dbReference type="SUPFAM" id="SSF48239">
    <property type="entry name" value="Terpenoid cyclases/Protein prenyltransferases"/>
    <property type="match status" value="1"/>
</dbReference>
<keyword evidence="4" id="KW-1185">Reference proteome</keyword>
<dbReference type="NCBIfam" id="TIGR04057">
    <property type="entry name" value="SusC_RagA_signa"/>
    <property type="match status" value="1"/>
</dbReference>
<keyword evidence="1" id="KW-0998">Cell outer membrane</keyword>
<dbReference type="Gene3D" id="2.60.40.1120">
    <property type="entry name" value="Carboxypeptidase-like, regulatory domain"/>
    <property type="match status" value="1"/>
</dbReference>
<gene>
    <name evidence="3" type="ORF">GCM10011425_01960</name>
</gene>
<dbReference type="InterPro" id="IPR001599">
    <property type="entry name" value="Macroglobln_a2"/>
</dbReference>
<keyword evidence="1" id="KW-0472">Membrane</keyword>
<dbReference type="InterPro" id="IPR023997">
    <property type="entry name" value="TonB-dep_OMP_SusC/RagA_CS"/>
</dbReference>
<dbReference type="Gene3D" id="1.50.10.20">
    <property type="match status" value="1"/>
</dbReference>
<dbReference type="InterPro" id="IPR039426">
    <property type="entry name" value="TonB-dep_rcpt-like"/>
</dbReference>
<keyword evidence="1" id="KW-0812">Transmembrane</keyword>
<dbReference type="PROSITE" id="PS52016">
    <property type="entry name" value="TONB_DEPENDENT_REC_3"/>
    <property type="match status" value="1"/>
</dbReference>
<keyword evidence="1" id="KW-1134">Transmembrane beta strand</keyword>
<comment type="caution">
    <text evidence="3">The sequence shown here is derived from an EMBL/GenBank/DDBJ whole genome shotgun (WGS) entry which is preliminary data.</text>
</comment>
<sequence>MKAFSLIVLAFFCTVVCRAQKPLTNSRQSSYYTYLYKIKDADLLKRYQQPDTDPKDTELKLPVDSFKTGKYWENKLPAGNYYKVYAEKNRLVYKLIENHSAFLRVLANTTDLRFALTDKTGNTITGALVTVNNKPVSYDIKAQVYHLPHPGKHALLIARYAGVSNFYKLGEEKDEVHHNYLQRLWQKIAGWFKKDRRNTYKPGKPNLYNSFMLTNKPKYKPRDTVKFKAFILQEKSKEPVSDQKLLVRLSRNYYSDDDSKIIGHVNSYRPGGFEGNFVLADSLDLRLDNNYVLTLENPSTANYNADDHTEEQNREFNRKNKLARVNFKYEEYELKSTQFAMRTDKKEHGPGNLLAIYLKATDENSLPVPDGRVNLVLTTNDFQSSKLAKVFVPDTLWQHRVTLEPVGETKVLLPDSIFPKADINYEINANFLNSNNESQSAGQNIKYTYERYHIKLDIEKDSLIAKAYEWGKEVKISALISATNDDDDTLSNVKVMLPARLKINPYANEYAAETDSAYNSIELNDLQANITLSGYRTADSAFVQVANPRRIPFWYSLYDGKNIVDAGFADTLNYRRKHTGSNNLTFVCNYVWAGKMRSSNYTLVYQDKLLNIDVQQPLSVYPGQQVTTQIEVKDAKGKPVANTDVTAWSVTRKFTNYNLPNVPYMGKARSYMRFKDNLPVDELNDGNIKLNWDRWSREIGLDSITYFRFTHPRNVYQIAEPAPDQVTQIAPFVTDSGNIAPVHILYIDERPVYFSQAQQLQQYSFRVNPGRHSLRFRTQKESISVDTVMVEKGKKLIISFNSNTSTDKNIHVLPMPDTLADDEAGMLNKYMIQVADNFTWQMAQLKNDNNVILLNPVPRNYYNARSILAGPLMGGVAQFNIYGNNPLSFATEPNYTYLFEPGLLKQTSIKTKYPFSTNLSRGEGATNYKQYVLTAKGMDSLWHDYLDNRSQKEQLFMNTDELARAEGRLNIKINPKKDEPLFIRNVIIYSYSNPDFIRVLRGTETNLGSLNAGKYRLFFLLKGDRYAVEENIDIKPYGDNYYAFTLRPKQADSVSKRISEIITSRPDASTANDRKINNDALKLKETFNEKYIAPKSFTYTMTGQVTDDTKESLIGVTVKVKGTPHGVTTDVKGNFTIKVPASGKLVFAYIGYETKETGIVPGQFVTVQMKASQAMLQEVVVVGYGTEMKRSLSGAVAGLSVTSYSTASIQIRGNGSINGKDPLYIVDGVPVNSIAGISPDMIGEMSVLKDAAATALYGARAANGVVIINTKKKGAKADGTDVAAQGQQTMRKNFADYAYWQPRLTTNAEGKASFTSMFPDDITNWRTFVIAINGNRQTGIAESQIKAFKSLSANFISPQFAVKGDELSAIGKVMNYNTEGVKLIRSFKYNGKEIKSDLLNITSSKIDTLKITAAGADSLTFEYSIKRDNGYFDGELRKIPLIEAGVIETKGNFAALDQDTTVNMKFDPALGPVTFKAEASLLPVLIEETERLRNYRYLCNEQLASKLKGLLMQERIKGYLKEEFKYKKNIEDLIKKLSDNAQTTGLWSWWKTGDEELWISLHAIEALTEAQRLGYYVNLDKPKLTSYLVYQLEGYNHTDKIQALQILKKLDAKVDYERYTAAMQKEMAARKFVSRYDRYRFLLLQQQVGLPVKIDTLMASHKTTMFGNLYWGDDSYRFFDNSIQLSLLAYQLFANEGKHPQVLSKIRGFLLEQRKNNEWRNTYESALILEALLPGLLQGGKQVKPAALTLTGGINQPVKQFPYTVSFNGTNLGISKTGTLPVYVTAYQQFFNHDPQKVSKDFTVDTRFEINNRAVTKLKGGEQVQLKAEVSVRADADFVMIEIPIPAGCSYQSKEQAWGGNEVHREYFKEKVSIFCRKLKQGKYTYTINLMPRYNGTYTINPAKAEMMYFPVFYGRESMKKVAVE</sequence>
<dbReference type="SMART" id="SM01360">
    <property type="entry name" value="A2M"/>
    <property type="match status" value="1"/>
</dbReference>
<dbReference type="EMBL" id="BMDO01000001">
    <property type="protein sequence ID" value="GGI48984.1"/>
    <property type="molecule type" value="Genomic_DNA"/>
</dbReference>
<dbReference type="InterPro" id="IPR008969">
    <property type="entry name" value="CarboxyPept-like_regulatory"/>
</dbReference>
<dbReference type="GO" id="GO:0004866">
    <property type="term" value="F:endopeptidase inhibitor activity"/>
    <property type="evidence" value="ECO:0007669"/>
    <property type="project" value="InterPro"/>
</dbReference>
<evidence type="ECO:0000259" key="2">
    <source>
        <dbReference type="SMART" id="SM01360"/>
    </source>
</evidence>
<feature type="domain" description="Alpha-2-macroglobulin" evidence="2">
    <location>
        <begin position="1298"/>
        <end position="1387"/>
    </location>
</feature>
<dbReference type="InterPro" id="IPR012910">
    <property type="entry name" value="Plug_dom"/>
</dbReference>
<dbReference type="GO" id="GO:0009279">
    <property type="term" value="C:cell outer membrane"/>
    <property type="evidence" value="ECO:0007669"/>
    <property type="project" value="UniProtKB-SubCell"/>
</dbReference>
<dbReference type="SUPFAM" id="SSF56935">
    <property type="entry name" value="Porins"/>
    <property type="match status" value="1"/>
</dbReference>
<dbReference type="InterPro" id="IPR051802">
    <property type="entry name" value="YfhM-like"/>
</dbReference>
<evidence type="ECO:0000256" key="1">
    <source>
        <dbReference type="PROSITE-ProRule" id="PRU01360"/>
    </source>
</evidence>
<accession>A0A917J5D1</accession>
<dbReference type="Pfam" id="PF13715">
    <property type="entry name" value="CarbopepD_reg_2"/>
    <property type="match status" value="1"/>
</dbReference>
<dbReference type="Pfam" id="PF00207">
    <property type="entry name" value="A2M"/>
    <property type="match status" value="1"/>
</dbReference>
<dbReference type="Gene3D" id="2.20.130.20">
    <property type="match status" value="1"/>
</dbReference>
<name>A0A917J5D1_9SPHI</name>
<dbReference type="InterPro" id="IPR041246">
    <property type="entry name" value="Bact_MG10"/>
</dbReference>
<dbReference type="PANTHER" id="PTHR40094">
    <property type="entry name" value="ALPHA-2-MACROGLOBULIN HOMOLOG"/>
    <property type="match status" value="1"/>
</dbReference>